<evidence type="ECO:0000256" key="1">
    <source>
        <dbReference type="ARBA" id="ARBA00023015"/>
    </source>
</evidence>
<evidence type="ECO:0000313" key="5">
    <source>
        <dbReference type="EMBL" id="KAI1718738.1"/>
    </source>
</evidence>
<dbReference type="SUPFAM" id="SSF48508">
    <property type="entry name" value="Nuclear receptor ligand-binding domain"/>
    <property type="match status" value="1"/>
</dbReference>
<dbReference type="InterPro" id="IPR035500">
    <property type="entry name" value="NHR-like_dom_sf"/>
</dbReference>
<reference evidence="5" key="1">
    <citation type="submission" date="2022-01" db="EMBL/GenBank/DDBJ databases">
        <title>Genome Sequence Resource for Two Populations of Ditylenchus destructor, the Migratory Endoparasitic Phytonematode.</title>
        <authorList>
            <person name="Zhang H."/>
            <person name="Lin R."/>
            <person name="Xie B."/>
        </authorList>
    </citation>
    <scope>NUCLEOTIDE SEQUENCE</scope>
    <source>
        <strain evidence="5">BazhouSP</strain>
    </source>
</reference>
<evidence type="ECO:0000313" key="6">
    <source>
        <dbReference type="Proteomes" id="UP001201812"/>
    </source>
</evidence>
<feature type="domain" description="NR LBD" evidence="4">
    <location>
        <begin position="155"/>
        <end position="408"/>
    </location>
</feature>
<dbReference type="PROSITE" id="PS51843">
    <property type="entry name" value="NR_LBD"/>
    <property type="match status" value="1"/>
</dbReference>
<keyword evidence="2" id="KW-0804">Transcription</keyword>
<dbReference type="Gene3D" id="1.10.565.10">
    <property type="entry name" value="Retinoid X Receptor"/>
    <property type="match status" value="1"/>
</dbReference>
<dbReference type="AlphaFoldDB" id="A0AAD4R932"/>
<dbReference type="Pfam" id="PF00104">
    <property type="entry name" value="Hormone_recep"/>
    <property type="match status" value="1"/>
</dbReference>
<evidence type="ECO:0000256" key="2">
    <source>
        <dbReference type="ARBA" id="ARBA00023163"/>
    </source>
</evidence>
<accession>A0AAD4R932</accession>
<dbReference type="InterPro" id="IPR000536">
    <property type="entry name" value="Nucl_hrmn_rcpt_lig-bd"/>
</dbReference>
<dbReference type="PANTHER" id="PTHR24083">
    <property type="entry name" value="NUCLEAR HORMONE RECEPTOR"/>
    <property type="match status" value="1"/>
</dbReference>
<sequence>MDVWRTESTVGNFKEFDRQYHTTKPEEYINTSPCSTSSLPAFSFGGSEISQKSELVPFKATGAPSQCSICAEPASCWMNPRAMHFSSSSDVQKYSQEILARKQYLMGKLVENYPAFVGKIAFQETVEEKIIKSLIYVEHKLRQSREATHRQDYSFLDRDIQELIICNQNELTKSEKYTKESNWSLSSNANVNAQIQKEMLERRPPFLTLDLFLSVEVAKTFPVFHMLDYYDQTILLKHIAIANTVLVQAFYSCQLHADTLTMPNGFSPIKSTFWKTQVLDDSNRQRFSTLKDAIYCRIMEPFLRVGLTMEEFVLLKAIIYSHSAISELSHRGRTLLEKECERYSKVLMRHLQCHMGSIAGARKYAEIISLVDCIFRSAQHQREFHVYLQTVFRFRRQCPKFMDFLMYG</sequence>
<keyword evidence="3 5" id="KW-0675">Receptor</keyword>
<organism evidence="5 6">
    <name type="scientific">Ditylenchus destructor</name>
    <dbReference type="NCBI Taxonomy" id="166010"/>
    <lineage>
        <taxon>Eukaryota</taxon>
        <taxon>Metazoa</taxon>
        <taxon>Ecdysozoa</taxon>
        <taxon>Nematoda</taxon>
        <taxon>Chromadorea</taxon>
        <taxon>Rhabditida</taxon>
        <taxon>Tylenchina</taxon>
        <taxon>Tylenchomorpha</taxon>
        <taxon>Sphaerularioidea</taxon>
        <taxon>Anguinidae</taxon>
        <taxon>Anguininae</taxon>
        <taxon>Ditylenchus</taxon>
    </lineage>
</organism>
<proteinExistence type="predicted"/>
<comment type="caution">
    <text evidence="5">The sequence shown here is derived from an EMBL/GenBank/DDBJ whole genome shotgun (WGS) entry which is preliminary data.</text>
</comment>
<name>A0AAD4R932_9BILA</name>
<evidence type="ECO:0000256" key="3">
    <source>
        <dbReference type="ARBA" id="ARBA00023170"/>
    </source>
</evidence>
<dbReference type="Proteomes" id="UP001201812">
    <property type="component" value="Unassembled WGS sequence"/>
</dbReference>
<protein>
    <submittedName>
        <fullName evidence="5">Ligand-binding domain of nuclear hormone receptor domain-containing protein</fullName>
    </submittedName>
</protein>
<dbReference type="SMART" id="SM00430">
    <property type="entry name" value="HOLI"/>
    <property type="match status" value="1"/>
</dbReference>
<dbReference type="EMBL" id="JAKKPZ010000007">
    <property type="protein sequence ID" value="KAI1718738.1"/>
    <property type="molecule type" value="Genomic_DNA"/>
</dbReference>
<keyword evidence="6" id="KW-1185">Reference proteome</keyword>
<dbReference type="InterPro" id="IPR050274">
    <property type="entry name" value="Nuclear_hormone_rcpt_NR2"/>
</dbReference>
<evidence type="ECO:0000259" key="4">
    <source>
        <dbReference type="PROSITE" id="PS51843"/>
    </source>
</evidence>
<gene>
    <name evidence="5" type="ORF">DdX_05844</name>
</gene>
<keyword evidence="1" id="KW-0805">Transcription regulation</keyword>